<protein>
    <recommendedName>
        <fullName evidence="8">SAM dependent carboxyl methyltransferase</fullName>
    </recommendedName>
</protein>
<dbReference type="EMBL" id="OU503036">
    <property type="protein sequence ID" value="CAI9754071.1"/>
    <property type="molecule type" value="Genomic_DNA"/>
</dbReference>
<accession>A0AAD1YPX5</accession>
<dbReference type="InterPro" id="IPR029063">
    <property type="entry name" value="SAM-dependent_MTases_sf"/>
</dbReference>
<dbReference type="InterPro" id="IPR042086">
    <property type="entry name" value="MeTrfase_capping"/>
</dbReference>
<keyword evidence="7" id="KW-1185">Reference proteome</keyword>
<dbReference type="Gene3D" id="3.40.50.150">
    <property type="entry name" value="Vaccinia Virus protein VP39"/>
    <property type="match status" value="2"/>
</dbReference>
<keyword evidence="3" id="KW-0808">Transferase</keyword>
<keyword evidence="2" id="KW-0489">Methyltransferase</keyword>
<proteinExistence type="inferred from homology"/>
<dbReference type="SUPFAM" id="SSF53335">
    <property type="entry name" value="S-adenosyl-L-methionine-dependent methyltransferases"/>
    <property type="match status" value="1"/>
</dbReference>
<dbReference type="InterPro" id="IPR005299">
    <property type="entry name" value="MeTrfase_7"/>
</dbReference>
<dbReference type="GO" id="GO:0046872">
    <property type="term" value="F:metal ion binding"/>
    <property type="evidence" value="ECO:0007669"/>
    <property type="project" value="UniProtKB-KW"/>
</dbReference>
<evidence type="ECO:0000313" key="7">
    <source>
        <dbReference type="Proteomes" id="UP000834106"/>
    </source>
</evidence>
<dbReference type="Gene3D" id="1.10.1200.270">
    <property type="entry name" value="Methyltransferase, alpha-helical capping domain"/>
    <property type="match status" value="2"/>
</dbReference>
<dbReference type="GO" id="GO:0032259">
    <property type="term" value="P:methylation"/>
    <property type="evidence" value="ECO:0007669"/>
    <property type="project" value="UniProtKB-KW"/>
</dbReference>
<keyword evidence="4" id="KW-0479">Metal-binding</keyword>
<evidence type="ECO:0000256" key="4">
    <source>
        <dbReference type="ARBA" id="ARBA00022723"/>
    </source>
</evidence>
<dbReference type="Proteomes" id="UP000834106">
    <property type="component" value="Chromosome 1"/>
</dbReference>
<reference evidence="6" key="1">
    <citation type="submission" date="2023-05" db="EMBL/GenBank/DDBJ databases">
        <authorList>
            <person name="Huff M."/>
        </authorList>
    </citation>
    <scope>NUCLEOTIDE SEQUENCE</scope>
</reference>
<gene>
    <name evidence="6" type="ORF">FPE_LOCUS1502</name>
</gene>
<evidence type="ECO:0000256" key="5">
    <source>
        <dbReference type="ARBA" id="ARBA00022842"/>
    </source>
</evidence>
<organism evidence="6 7">
    <name type="scientific">Fraxinus pennsylvanica</name>
    <dbReference type="NCBI Taxonomy" id="56036"/>
    <lineage>
        <taxon>Eukaryota</taxon>
        <taxon>Viridiplantae</taxon>
        <taxon>Streptophyta</taxon>
        <taxon>Embryophyta</taxon>
        <taxon>Tracheophyta</taxon>
        <taxon>Spermatophyta</taxon>
        <taxon>Magnoliopsida</taxon>
        <taxon>eudicotyledons</taxon>
        <taxon>Gunneridae</taxon>
        <taxon>Pentapetalae</taxon>
        <taxon>asterids</taxon>
        <taxon>lamiids</taxon>
        <taxon>Lamiales</taxon>
        <taxon>Oleaceae</taxon>
        <taxon>Oleeae</taxon>
        <taxon>Fraxinus</taxon>
    </lineage>
</organism>
<dbReference type="AlphaFoldDB" id="A0AAD1YPX5"/>
<evidence type="ECO:0000256" key="2">
    <source>
        <dbReference type="ARBA" id="ARBA00022603"/>
    </source>
</evidence>
<name>A0AAD1YPX5_9LAMI</name>
<evidence type="ECO:0000256" key="3">
    <source>
        <dbReference type="ARBA" id="ARBA00022679"/>
    </source>
</evidence>
<evidence type="ECO:0000313" key="6">
    <source>
        <dbReference type="EMBL" id="CAI9754071.1"/>
    </source>
</evidence>
<evidence type="ECO:0000256" key="1">
    <source>
        <dbReference type="ARBA" id="ARBA00007967"/>
    </source>
</evidence>
<dbReference type="Pfam" id="PF03492">
    <property type="entry name" value="Methyltransf_7"/>
    <property type="match status" value="1"/>
</dbReference>
<dbReference type="PANTHER" id="PTHR31009">
    <property type="entry name" value="S-ADENOSYL-L-METHIONINE:CARBOXYL METHYLTRANSFERASE FAMILY PROTEIN"/>
    <property type="match status" value="1"/>
</dbReference>
<sequence>MDMANFLIARAEEVVPGGLVAIVVPACPNGTPHDQVIFNMMFDLLGSCLMELSIKILYRCYVGSTSWQFLLSLSLFFPTANQILTSVQGLIDEEKVDSFNIPAYCTRPQELEAVIQKNGCFTIESIESLPSVIAPDTHHRPRDASFSIRAITQELIREHFGAEIVDELFDLFTNKVAEAHQVIASGTSLNLLVLLKRKTYS</sequence>
<evidence type="ECO:0008006" key="8">
    <source>
        <dbReference type="Google" id="ProtNLM"/>
    </source>
</evidence>
<comment type="similarity">
    <text evidence="1">Belongs to the methyltransferase superfamily. Type-7 methyltransferase family.</text>
</comment>
<dbReference type="GO" id="GO:0008168">
    <property type="term" value="F:methyltransferase activity"/>
    <property type="evidence" value="ECO:0007669"/>
    <property type="project" value="UniProtKB-KW"/>
</dbReference>
<keyword evidence="5" id="KW-0460">Magnesium</keyword>